<evidence type="ECO:0000256" key="1">
    <source>
        <dbReference type="SAM" id="Phobius"/>
    </source>
</evidence>
<dbReference type="AlphaFoldDB" id="A0A7V8FIF2"/>
<organism evidence="2 3">
    <name type="scientific">Stenotrophomonas maltophilia</name>
    <name type="common">Pseudomonas maltophilia</name>
    <name type="synonym">Xanthomonas maltophilia</name>
    <dbReference type="NCBI Taxonomy" id="40324"/>
    <lineage>
        <taxon>Bacteria</taxon>
        <taxon>Pseudomonadati</taxon>
        <taxon>Pseudomonadota</taxon>
        <taxon>Gammaproteobacteria</taxon>
        <taxon>Lysobacterales</taxon>
        <taxon>Lysobacteraceae</taxon>
        <taxon>Stenotrophomonas</taxon>
        <taxon>Stenotrophomonas maltophilia group</taxon>
    </lineage>
</organism>
<reference evidence="3" key="1">
    <citation type="journal article" date="2020" name="MBio">
        <title>Horizontal gene transfer to a defensive symbiont with a reduced genome amongst a multipartite beetle microbiome.</title>
        <authorList>
            <person name="Waterworth S.C."/>
            <person name="Florez L.V."/>
            <person name="Rees E.R."/>
            <person name="Hertweck C."/>
            <person name="Kaltenpoth M."/>
            <person name="Kwan J.C."/>
        </authorList>
    </citation>
    <scope>NUCLEOTIDE SEQUENCE [LARGE SCALE GENOMIC DNA]</scope>
</reference>
<evidence type="ECO:0000313" key="3">
    <source>
        <dbReference type="Proteomes" id="UP000487117"/>
    </source>
</evidence>
<keyword evidence="1" id="KW-0472">Membrane</keyword>
<accession>A0A7V8FIF2</accession>
<dbReference type="EMBL" id="WNDS01000002">
    <property type="protein sequence ID" value="KAF1016339.1"/>
    <property type="molecule type" value="Genomic_DNA"/>
</dbReference>
<gene>
    <name evidence="2" type="ORF">GAK31_01833</name>
</gene>
<keyword evidence="1" id="KW-0812">Transmembrane</keyword>
<keyword evidence="1" id="KW-1133">Transmembrane helix</keyword>
<name>A0A7V8FIF2_STEMA</name>
<feature type="transmembrane region" description="Helical" evidence="1">
    <location>
        <begin position="29"/>
        <end position="50"/>
    </location>
</feature>
<evidence type="ECO:0000313" key="2">
    <source>
        <dbReference type="EMBL" id="KAF1016339.1"/>
    </source>
</evidence>
<proteinExistence type="predicted"/>
<sequence length="148" mass="15794">MVLAGTFAAPVLGIVVAGRPQVSLRLRRLAYASVLAPTLYVFLGVVQALIGSPVPDPWVWCVLWSVALVWALRDGSGLVVPAVPAGLGRWRVAHGISAALLCLYVLFHLANHLTGLLGTERYAAVMDAGRLVYRAAWVEPLLVAAVLF</sequence>
<comment type="caution">
    <text evidence="2">The sequence shown here is derived from an EMBL/GenBank/DDBJ whole genome shotgun (WGS) entry which is preliminary data.</text>
</comment>
<protein>
    <submittedName>
        <fullName evidence="2">Uncharacterized protein</fullName>
    </submittedName>
</protein>
<feature type="transmembrane region" description="Helical" evidence="1">
    <location>
        <begin position="92"/>
        <end position="110"/>
    </location>
</feature>
<dbReference type="Proteomes" id="UP000487117">
    <property type="component" value="Unassembled WGS sequence"/>
</dbReference>